<proteinExistence type="predicted"/>
<dbReference type="AlphaFoldDB" id="A0A9Q8WHW8"/>
<protein>
    <submittedName>
        <fullName evidence="2">Uncharacterized protein</fullName>
    </submittedName>
</protein>
<keyword evidence="3" id="KW-1185">Reference proteome</keyword>
<dbReference type="EMBL" id="CP019476">
    <property type="protein sequence ID" value="UQC83407.1"/>
    <property type="molecule type" value="Genomic_DNA"/>
</dbReference>
<organism evidence="2 3">
    <name type="scientific">Colletotrichum lupini</name>
    <dbReference type="NCBI Taxonomy" id="145971"/>
    <lineage>
        <taxon>Eukaryota</taxon>
        <taxon>Fungi</taxon>
        <taxon>Dikarya</taxon>
        <taxon>Ascomycota</taxon>
        <taxon>Pezizomycotina</taxon>
        <taxon>Sordariomycetes</taxon>
        <taxon>Hypocreomycetidae</taxon>
        <taxon>Glomerellales</taxon>
        <taxon>Glomerellaceae</taxon>
        <taxon>Colletotrichum</taxon>
        <taxon>Colletotrichum acutatum species complex</taxon>
    </lineage>
</organism>
<name>A0A9Q8WHW8_9PEZI</name>
<evidence type="ECO:0000256" key="1">
    <source>
        <dbReference type="SAM" id="MobiDB-lite"/>
    </source>
</evidence>
<reference evidence="2" key="1">
    <citation type="journal article" date="2021" name="Mol. Plant Microbe Interact.">
        <title>Complete Genome Sequence of the Plant-Pathogenic Fungus Colletotrichum lupini.</title>
        <authorList>
            <person name="Baroncelli R."/>
            <person name="Pensec F."/>
            <person name="Da Lio D."/>
            <person name="Boufleur T."/>
            <person name="Vicente I."/>
            <person name="Sarrocco S."/>
            <person name="Picot A."/>
            <person name="Baraldi E."/>
            <person name="Sukno S."/>
            <person name="Thon M."/>
            <person name="Le Floch G."/>
        </authorList>
    </citation>
    <scope>NUCLEOTIDE SEQUENCE</scope>
    <source>
        <strain evidence="2">IMI 504893</strain>
    </source>
</reference>
<dbReference type="RefSeq" id="XP_049145026.1">
    <property type="nucleotide sequence ID" value="XM_049287883.1"/>
</dbReference>
<accession>A0A9Q8WHW8</accession>
<sequence>MPSTPGRRTTRPTLYHYSLGVPGPGCILSLSGQQEVGARQLQPSNQRVHNFPGSSSQWPTPVSHTRIQCPVLVSMYLCPSRPMYLFPTGLALACIRTVATTAGAPPGIQNYRRAHIAVHLSTLRSLLDVPHLGNPWEETLDQLSAYSFVNLLSGSCSNTSTTPLTLSSHSRPRQQIKSSRPPSVTLLIEHHRNTSSSSSSTTHDNRLTLAIPRLPYRIKASIESYAFLIITQRTLCCLPAYQRFHASSLSLTLTRRLRLIFQPGFSSADPASPSPHSSVVAKRHLHPRDSKHCLQAQHQLARTRQTPQKWMRSSMKREKQRDNATYPACLSLFSPLPLLVLESDHALNRTTLTHPLSTPGVSFSAFPRLPLPLPPFAPLNHSLSFPRARTHALCTFPFSPVHPPSPPQTRKSHPHPIWGPRARLEPPKGSSDFVTPGQVAPLNTFVRDTTGGARRKRVTPHPTCLDITSPRSHTWPSALPPLTSPLTLPFRLRLRLPLINLTNSPLNP</sequence>
<gene>
    <name evidence="2" type="ORF">CLUP02_08902</name>
</gene>
<evidence type="ECO:0000313" key="3">
    <source>
        <dbReference type="Proteomes" id="UP000830671"/>
    </source>
</evidence>
<dbReference type="Proteomes" id="UP000830671">
    <property type="component" value="Chromosome 4"/>
</dbReference>
<dbReference type="GeneID" id="73342893"/>
<evidence type="ECO:0000313" key="2">
    <source>
        <dbReference type="EMBL" id="UQC83407.1"/>
    </source>
</evidence>
<feature type="region of interest" description="Disordered" evidence="1">
    <location>
        <begin position="402"/>
        <end position="460"/>
    </location>
</feature>
<dbReference type="KEGG" id="clup:CLUP02_08902"/>